<feature type="domain" description="SHSP" evidence="4">
    <location>
        <begin position="42"/>
        <end position="158"/>
    </location>
</feature>
<feature type="compositionally biased region" description="Basic and acidic residues" evidence="3">
    <location>
        <begin position="86"/>
        <end position="98"/>
    </location>
</feature>
<evidence type="ECO:0000256" key="1">
    <source>
        <dbReference type="PROSITE-ProRule" id="PRU00285"/>
    </source>
</evidence>
<keyword evidence="6" id="KW-1185">Reference proteome</keyword>
<dbReference type="PROSITE" id="PS01031">
    <property type="entry name" value="SHSP"/>
    <property type="match status" value="1"/>
</dbReference>
<dbReference type="RefSeq" id="WP_150076871.1">
    <property type="nucleotide sequence ID" value="NZ_VWOX01000006.1"/>
</dbReference>
<dbReference type="CDD" id="cd06464">
    <property type="entry name" value="ACD_sHsps-like"/>
    <property type="match status" value="1"/>
</dbReference>
<name>A0A5M6DDE4_9BACT</name>
<dbReference type="Proteomes" id="UP000324479">
    <property type="component" value="Unassembled WGS sequence"/>
</dbReference>
<gene>
    <name evidence="5" type="ORF">FYK55_13080</name>
</gene>
<dbReference type="EMBL" id="VWOX01000006">
    <property type="protein sequence ID" value="KAA5543205.1"/>
    <property type="molecule type" value="Genomic_DNA"/>
</dbReference>
<sequence>MSNALSRGENQNQVSRLYDDPFSSLENRMSQLFRGMFGPVSAESGLSAYPVDVEEDDDSITVEAEMPGFKPEEVDVNIENGVLTIKAERSSKSDEGGNGKKKKTHLQERRYTRVQRSFTLPRTVEDSDIDATLKDGVLKLVLKKAEESKPRRIQIRGES</sequence>
<dbReference type="SUPFAM" id="SSF49764">
    <property type="entry name" value="HSP20-like chaperones"/>
    <property type="match status" value="1"/>
</dbReference>
<organism evidence="5 6">
    <name type="scientific">Roseiconus nitratireducens</name>
    <dbReference type="NCBI Taxonomy" id="2605748"/>
    <lineage>
        <taxon>Bacteria</taxon>
        <taxon>Pseudomonadati</taxon>
        <taxon>Planctomycetota</taxon>
        <taxon>Planctomycetia</taxon>
        <taxon>Pirellulales</taxon>
        <taxon>Pirellulaceae</taxon>
        <taxon>Roseiconus</taxon>
    </lineage>
</organism>
<evidence type="ECO:0000256" key="2">
    <source>
        <dbReference type="RuleBase" id="RU003616"/>
    </source>
</evidence>
<dbReference type="Gene3D" id="2.60.40.790">
    <property type="match status" value="1"/>
</dbReference>
<dbReference type="InterPro" id="IPR031107">
    <property type="entry name" value="Small_HSP"/>
</dbReference>
<dbReference type="InterPro" id="IPR008978">
    <property type="entry name" value="HSP20-like_chaperone"/>
</dbReference>
<dbReference type="Pfam" id="PF00011">
    <property type="entry name" value="HSP20"/>
    <property type="match status" value="1"/>
</dbReference>
<feature type="region of interest" description="Disordered" evidence="3">
    <location>
        <begin position="86"/>
        <end position="114"/>
    </location>
</feature>
<evidence type="ECO:0000313" key="5">
    <source>
        <dbReference type="EMBL" id="KAA5543205.1"/>
    </source>
</evidence>
<evidence type="ECO:0000256" key="3">
    <source>
        <dbReference type="SAM" id="MobiDB-lite"/>
    </source>
</evidence>
<dbReference type="AlphaFoldDB" id="A0A5M6DDE4"/>
<evidence type="ECO:0000313" key="6">
    <source>
        <dbReference type="Proteomes" id="UP000324479"/>
    </source>
</evidence>
<dbReference type="InterPro" id="IPR002068">
    <property type="entry name" value="A-crystallin/Hsp20_dom"/>
</dbReference>
<protein>
    <submittedName>
        <fullName evidence="5">Hsp20/alpha crystallin family protein</fullName>
    </submittedName>
</protein>
<proteinExistence type="inferred from homology"/>
<comment type="similarity">
    <text evidence="1 2">Belongs to the small heat shock protein (HSP20) family.</text>
</comment>
<reference evidence="5 6" key="1">
    <citation type="submission" date="2019-08" db="EMBL/GenBank/DDBJ databases">
        <authorList>
            <person name="Dhanesh K."/>
            <person name="Kumar G."/>
            <person name="Sasikala C."/>
            <person name="Venkata Ramana C."/>
        </authorList>
    </citation>
    <scope>NUCLEOTIDE SEQUENCE [LARGE SCALE GENOMIC DNA]</scope>
    <source>
        <strain evidence="5 6">JC645</strain>
    </source>
</reference>
<evidence type="ECO:0000259" key="4">
    <source>
        <dbReference type="PROSITE" id="PS01031"/>
    </source>
</evidence>
<comment type="caution">
    <text evidence="5">The sequence shown here is derived from an EMBL/GenBank/DDBJ whole genome shotgun (WGS) entry which is preliminary data.</text>
</comment>
<accession>A0A5M6DDE4</accession>
<dbReference type="PANTHER" id="PTHR11527">
    <property type="entry name" value="HEAT-SHOCK PROTEIN 20 FAMILY MEMBER"/>
    <property type="match status" value="1"/>
</dbReference>